<organism evidence="2 3">
    <name type="scientific">Campylobacter avium LMG 24591</name>
    <dbReference type="NCBI Taxonomy" id="522484"/>
    <lineage>
        <taxon>Bacteria</taxon>
        <taxon>Pseudomonadati</taxon>
        <taxon>Campylobacterota</taxon>
        <taxon>Epsilonproteobacteria</taxon>
        <taxon>Campylobacterales</taxon>
        <taxon>Campylobacteraceae</taxon>
        <taxon>Campylobacter</taxon>
    </lineage>
</organism>
<dbReference type="Gene3D" id="3.40.50.10610">
    <property type="entry name" value="ABC-type transport auxiliary lipoprotein component"/>
    <property type="match status" value="1"/>
</dbReference>
<protein>
    <recommendedName>
        <fullName evidence="4">LPP20 family lipoprotein</fullName>
    </recommendedName>
</protein>
<dbReference type="EMBL" id="CP022347">
    <property type="protein sequence ID" value="ASQ29762.1"/>
    <property type="molecule type" value="Genomic_DNA"/>
</dbReference>
<dbReference type="RefSeq" id="WP_094324559.1">
    <property type="nucleotide sequence ID" value="NZ_CP022347.1"/>
</dbReference>
<keyword evidence="3" id="KW-1185">Reference proteome</keyword>
<name>A0A222MVQ4_9BACT</name>
<evidence type="ECO:0000256" key="1">
    <source>
        <dbReference type="SAM" id="SignalP"/>
    </source>
</evidence>
<keyword evidence="1" id="KW-0732">Signal</keyword>
<feature type="chain" id="PRO_5013166372" description="LPP20 family lipoprotein" evidence="1">
    <location>
        <begin position="18"/>
        <end position="378"/>
    </location>
</feature>
<proteinExistence type="predicted"/>
<dbReference type="Proteomes" id="UP000201169">
    <property type="component" value="Chromosome"/>
</dbReference>
<evidence type="ECO:0000313" key="2">
    <source>
        <dbReference type="EMBL" id="ASQ29762.1"/>
    </source>
</evidence>
<feature type="signal peptide" evidence="1">
    <location>
        <begin position="1"/>
        <end position="17"/>
    </location>
</feature>
<dbReference type="KEGG" id="cavi:CAV_0090"/>
<evidence type="ECO:0000313" key="3">
    <source>
        <dbReference type="Proteomes" id="UP000201169"/>
    </source>
</evidence>
<gene>
    <name evidence="2" type="ORF">CAV_0090</name>
</gene>
<reference evidence="2 3" key="1">
    <citation type="submission" date="2017-07" db="EMBL/GenBank/DDBJ databases">
        <title>Analysis of two Campylobacter avium genomes and identification of a novel hippuricase gene.</title>
        <authorList>
            <person name="Miller W.G."/>
            <person name="Chapman M.H."/>
            <person name="Yee E."/>
            <person name="Revez J."/>
            <person name="Bono J.L."/>
            <person name="Rossi M."/>
        </authorList>
    </citation>
    <scope>NUCLEOTIDE SEQUENCE [LARGE SCALE GENOMIC DNA]</scope>
    <source>
        <strain evidence="2 3">LMG 24591</strain>
    </source>
</reference>
<dbReference type="AlphaFoldDB" id="A0A222MVQ4"/>
<accession>A0A222MVQ4</accession>
<evidence type="ECO:0008006" key="4">
    <source>
        <dbReference type="Google" id="ProtNLM"/>
    </source>
</evidence>
<sequence>MKKALFVFAILSCFMYAETNTSVNFQKEIGLSLSTKDGTYINVSAGQGSGLSKEEATINALLEAITKMRGFSTANVRTALAKQKLHVFDVGYSSTLDTQIYSLTKGRIDTYEITSVEIDENGRYTVSVNAYKTLFKRDEKPTIAVFNDSYFKTLGDNILINLNNELIKSGKFTVLDRKSDKYYKTEKALMQSEDSSGEDLYKLGNVIGSDYMLVFNLRDIGASSSKSSNITVQNSSLKGDVVVDYRLLLFATKEIKAADSLILSISVKEDDVKSNEEASKKIANAISAELISKLYPLYVAMASDKEVVFEAELKKGDVYLCEGSTNSKVQILSSSKNTSSAKILEGQPRLADVCRLENDKGKEANYKLGEGGGVNLGF</sequence>
<dbReference type="OrthoDB" id="193695at2"/>